<evidence type="ECO:0000256" key="1">
    <source>
        <dbReference type="SAM" id="MobiDB-lite"/>
    </source>
</evidence>
<dbReference type="AlphaFoldDB" id="A0A9W4WMU9"/>
<proteinExistence type="predicted"/>
<sequence length="48" mass="5458">MEGLKPRSKSIHRWCGIIGKGNTGVDEYNEEMMKEEDDEDDDAEGGER</sequence>
<reference evidence="2" key="1">
    <citation type="submission" date="2022-08" db="EMBL/GenBank/DDBJ databases">
        <authorList>
            <person name="Kallberg Y."/>
            <person name="Tangrot J."/>
            <person name="Rosling A."/>
        </authorList>
    </citation>
    <scope>NUCLEOTIDE SEQUENCE</scope>
    <source>
        <strain evidence="2">Wild A</strain>
    </source>
</reference>
<dbReference type="Proteomes" id="UP001153678">
    <property type="component" value="Unassembled WGS sequence"/>
</dbReference>
<keyword evidence="3" id="KW-1185">Reference proteome</keyword>
<accession>A0A9W4WMU9</accession>
<feature type="compositionally biased region" description="Acidic residues" evidence="1">
    <location>
        <begin position="27"/>
        <end position="48"/>
    </location>
</feature>
<dbReference type="EMBL" id="CAMKVN010000244">
    <property type="protein sequence ID" value="CAI2165715.1"/>
    <property type="molecule type" value="Genomic_DNA"/>
</dbReference>
<protein>
    <submittedName>
        <fullName evidence="2">12764_t:CDS:1</fullName>
    </submittedName>
</protein>
<comment type="caution">
    <text evidence="2">The sequence shown here is derived from an EMBL/GenBank/DDBJ whole genome shotgun (WGS) entry which is preliminary data.</text>
</comment>
<evidence type="ECO:0000313" key="2">
    <source>
        <dbReference type="EMBL" id="CAI2165715.1"/>
    </source>
</evidence>
<name>A0A9W4WMU9_9GLOM</name>
<gene>
    <name evidence="2" type="ORF">FWILDA_LOCUS2210</name>
</gene>
<feature type="region of interest" description="Disordered" evidence="1">
    <location>
        <begin position="19"/>
        <end position="48"/>
    </location>
</feature>
<evidence type="ECO:0000313" key="3">
    <source>
        <dbReference type="Proteomes" id="UP001153678"/>
    </source>
</evidence>
<organism evidence="2 3">
    <name type="scientific">Funneliformis geosporum</name>
    <dbReference type="NCBI Taxonomy" id="1117311"/>
    <lineage>
        <taxon>Eukaryota</taxon>
        <taxon>Fungi</taxon>
        <taxon>Fungi incertae sedis</taxon>
        <taxon>Mucoromycota</taxon>
        <taxon>Glomeromycotina</taxon>
        <taxon>Glomeromycetes</taxon>
        <taxon>Glomerales</taxon>
        <taxon>Glomeraceae</taxon>
        <taxon>Funneliformis</taxon>
    </lineage>
</organism>